<organism evidence="1 2">
    <name type="scientific">Neobacillus thermocopriae</name>
    <dbReference type="NCBI Taxonomy" id="1215031"/>
    <lineage>
        <taxon>Bacteria</taxon>
        <taxon>Bacillati</taxon>
        <taxon>Bacillota</taxon>
        <taxon>Bacilli</taxon>
        <taxon>Bacillales</taxon>
        <taxon>Bacillaceae</taxon>
        <taxon>Neobacillus</taxon>
    </lineage>
</organism>
<dbReference type="Pfam" id="PF17326">
    <property type="entry name" value="DUF5365"/>
    <property type="match status" value="1"/>
</dbReference>
<comment type="caution">
    <text evidence="1">The sequence shown here is derived from an EMBL/GenBank/DDBJ whole genome shotgun (WGS) entry which is preliminary data.</text>
</comment>
<evidence type="ECO:0000313" key="2">
    <source>
        <dbReference type="Proteomes" id="UP000481621"/>
    </source>
</evidence>
<evidence type="ECO:0000313" key="1">
    <source>
        <dbReference type="EMBL" id="NEX79279.1"/>
    </source>
</evidence>
<proteinExistence type="predicted"/>
<protein>
    <submittedName>
        <fullName evidence="1">YhcU family protein</fullName>
    </submittedName>
</protein>
<dbReference type="Proteomes" id="UP000481621">
    <property type="component" value="Unassembled WGS sequence"/>
</dbReference>
<sequence length="132" mass="15528">MKIVYASTPSQEEEICELVRYIYSNIFPLYFTDDEIHQFERLKVLHTSKKHFEEIGTLKDAFQVMASIQTLISILESPQLDEQYAPIFNKNVANLQEFGLYFPFEFDQFVEAKNMKNPMLSIYTKADNELLI</sequence>
<dbReference type="InterPro" id="IPR020355">
    <property type="entry name" value="Uncharacterised_YhcU"/>
</dbReference>
<dbReference type="EMBL" id="JAAIUV010000015">
    <property type="protein sequence ID" value="NEX79279.1"/>
    <property type="molecule type" value="Genomic_DNA"/>
</dbReference>
<accession>A0A6B3TSF3</accession>
<gene>
    <name evidence="1" type="ORF">G4Z05_10435</name>
</gene>
<dbReference type="RefSeq" id="WP_163184303.1">
    <property type="nucleotide sequence ID" value="NZ_JAAIUV010000015.1"/>
</dbReference>
<name>A0A6B3TSF3_9BACI</name>
<keyword evidence="2" id="KW-1185">Reference proteome</keyword>
<reference evidence="1" key="1">
    <citation type="submission" date="2020-02" db="EMBL/GenBank/DDBJ databases">
        <title>Bacillus sedimentmangrovi sp. nov., isolated from sediment of the mangrove ecosystem.</title>
        <authorList>
            <person name="Liu G."/>
        </authorList>
    </citation>
    <scope>NUCLEOTIDE SEQUENCE [LARGE SCALE GENOMIC DNA]</scope>
    <source>
        <strain evidence="1">SgZ-7</strain>
    </source>
</reference>
<dbReference type="AlphaFoldDB" id="A0A6B3TSF3"/>